<evidence type="ECO:0000256" key="14">
    <source>
        <dbReference type="ARBA" id="ARBA00023136"/>
    </source>
</evidence>
<evidence type="ECO:0000256" key="18">
    <source>
        <dbReference type="ARBA" id="ARBA00032892"/>
    </source>
</evidence>
<keyword evidence="15" id="KW-0594">Phospholipid biosynthesis</keyword>
<evidence type="ECO:0000256" key="6">
    <source>
        <dbReference type="ARBA" id="ARBA00012375"/>
    </source>
</evidence>
<evidence type="ECO:0000256" key="12">
    <source>
        <dbReference type="ARBA" id="ARBA00022989"/>
    </source>
</evidence>
<keyword evidence="9" id="KW-0444">Lipid biosynthesis</keyword>
<name>A0ABT8P8M2_9BURK</name>
<dbReference type="InterPro" id="IPR003763">
    <property type="entry name" value="CDP-diacylglyc_Pase"/>
</dbReference>
<keyword evidence="14 19" id="KW-0472">Membrane</keyword>
<evidence type="ECO:0000256" key="9">
    <source>
        <dbReference type="ARBA" id="ARBA00022516"/>
    </source>
</evidence>
<evidence type="ECO:0000256" key="17">
    <source>
        <dbReference type="ARBA" id="ARBA00032888"/>
    </source>
</evidence>
<comment type="similarity">
    <text evidence="5">Belongs to the Cdh family.</text>
</comment>
<gene>
    <name evidence="20" type="ORF">QZM52_09145</name>
</gene>
<evidence type="ECO:0000313" key="21">
    <source>
        <dbReference type="Proteomes" id="UP001171606"/>
    </source>
</evidence>
<comment type="subcellular location">
    <subcellularLocation>
        <location evidence="2">Cell membrane</location>
        <topology evidence="2">Single-pass membrane protein</topology>
    </subcellularLocation>
</comment>
<evidence type="ECO:0000256" key="2">
    <source>
        <dbReference type="ARBA" id="ARBA00004162"/>
    </source>
</evidence>
<keyword evidence="12 19" id="KW-1133">Transmembrane helix</keyword>
<dbReference type="InterPro" id="IPR036265">
    <property type="entry name" value="HIT-like_sf"/>
</dbReference>
<dbReference type="PIRSF" id="PIRSF001273">
    <property type="entry name" value="CDH"/>
    <property type="match status" value="1"/>
</dbReference>
<evidence type="ECO:0000256" key="16">
    <source>
        <dbReference type="ARBA" id="ARBA00023264"/>
    </source>
</evidence>
<dbReference type="Proteomes" id="UP001171606">
    <property type="component" value="Unassembled WGS sequence"/>
</dbReference>
<accession>A0ABT8P8M2</accession>
<keyword evidence="13" id="KW-0443">Lipid metabolism</keyword>
<dbReference type="RefSeq" id="WP_226290439.1">
    <property type="nucleotide sequence ID" value="NZ_JAUJSQ010000003.1"/>
</dbReference>
<evidence type="ECO:0000256" key="5">
    <source>
        <dbReference type="ARBA" id="ARBA00006435"/>
    </source>
</evidence>
<comment type="caution">
    <text evidence="20">The sequence shown here is derived from an EMBL/GenBank/DDBJ whole genome shotgun (WGS) entry which is preliminary data.</text>
</comment>
<comment type="pathway">
    <text evidence="3">Phospholipid metabolism; CDP-diacylglycerol degradation; phosphatidate from CDP-diacylglycerol: step 1/1.</text>
</comment>
<evidence type="ECO:0000256" key="3">
    <source>
        <dbReference type="ARBA" id="ARBA00004927"/>
    </source>
</evidence>
<protein>
    <recommendedName>
        <fullName evidence="7">CDP-diacylglycerol pyrophosphatase</fullName>
        <ecNumber evidence="6">3.6.1.26</ecNumber>
    </recommendedName>
    <alternativeName>
        <fullName evidence="17">CDP-diacylglycerol phosphatidylhydrolase</fullName>
    </alternativeName>
    <alternativeName>
        <fullName evidence="18">CDP-diglyceride hydrolase</fullName>
    </alternativeName>
</protein>
<comment type="pathway">
    <text evidence="4">Lipid metabolism.</text>
</comment>
<dbReference type="EMBL" id="JAUJSQ010000003">
    <property type="protein sequence ID" value="MDN7931454.1"/>
    <property type="molecule type" value="Genomic_DNA"/>
</dbReference>
<keyword evidence="21" id="KW-1185">Reference proteome</keyword>
<evidence type="ECO:0000256" key="10">
    <source>
        <dbReference type="ARBA" id="ARBA00022692"/>
    </source>
</evidence>
<evidence type="ECO:0000313" key="20">
    <source>
        <dbReference type="EMBL" id="MDN7931454.1"/>
    </source>
</evidence>
<dbReference type="Gene3D" id="3.30.428.30">
    <property type="entry name" value="HIT family - CDH-like"/>
    <property type="match status" value="1"/>
</dbReference>
<evidence type="ECO:0000256" key="15">
    <source>
        <dbReference type="ARBA" id="ARBA00023209"/>
    </source>
</evidence>
<dbReference type="SUPFAM" id="SSF54197">
    <property type="entry name" value="HIT-like"/>
    <property type="match status" value="1"/>
</dbReference>
<keyword evidence="11 20" id="KW-0378">Hydrolase</keyword>
<feature type="transmembrane region" description="Helical" evidence="19">
    <location>
        <begin position="7"/>
        <end position="25"/>
    </location>
</feature>
<evidence type="ECO:0000256" key="1">
    <source>
        <dbReference type="ARBA" id="ARBA00001007"/>
    </source>
</evidence>
<keyword evidence="10 19" id="KW-0812">Transmembrane</keyword>
<evidence type="ECO:0000256" key="4">
    <source>
        <dbReference type="ARBA" id="ARBA00005189"/>
    </source>
</evidence>
<dbReference type="Pfam" id="PF02611">
    <property type="entry name" value="CDH"/>
    <property type="match status" value="1"/>
</dbReference>
<evidence type="ECO:0000256" key="11">
    <source>
        <dbReference type="ARBA" id="ARBA00022801"/>
    </source>
</evidence>
<evidence type="ECO:0000256" key="13">
    <source>
        <dbReference type="ARBA" id="ARBA00023098"/>
    </source>
</evidence>
<keyword evidence="8" id="KW-1003">Cell membrane</keyword>
<evidence type="ECO:0000256" key="7">
    <source>
        <dbReference type="ARBA" id="ARBA00019608"/>
    </source>
</evidence>
<comment type="catalytic activity">
    <reaction evidence="1">
        <text>a CDP-1,2-diacyl-sn-glycerol + H2O = a 1,2-diacyl-sn-glycero-3-phosphate + CMP + 2 H(+)</text>
        <dbReference type="Rhea" id="RHEA:15221"/>
        <dbReference type="ChEBI" id="CHEBI:15377"/>
        <dbReference type="ChEBI" id="CHEBI:15378"/>
        <dbReference type="ChEBI" id="CHEBI:58332"/>
        <dbReference type="ChEBI" id="CHEBI:58608"/>
        <dbReference type="ChEBI" id="CHEBI:60377"/>
        <dbReference type="EC" id="3.6.1.26"/>
    </reaction>
</comment>
<evidence type="ECO:0000256" key="8">
    <source>
        <dbReference type="ARBA" id="ARBA00022475"/>
    </source>
</evidence>
<organism evidence="20 21">
    <name type="scientific">Burkholderia metallica</name>
    <dbReference type="NCBI Taxonomy" id="488729"/>
    <lineage>
        <taxon>Bacteria</taxon>
        <taxon>Pseudomonadati</taxon>
        <taxon>Pseudomonadota</taxon>
        <taxon>Betaproteobacteria</taxon>
        <taxon>Burkholderiales</taxon>
        <taxon>Burkholderiaceae</taxon>
        <taxon>Burkholderia</taxon>
        <taxon>Burkholderia cepacia complex</taxon>
    </lineage>
</organism>
<dbReference type="GO" id="GO:0008715">
    <property type="term" value="F:CDP-diacylglycerol diphosphatase activity"/>
    <property type="evidence" value="ECO:0007669"/>
    <property type="project" value="UniProtKB-EC"/>
</dbReference>
<dbReference type="NCBIfam" id="NF003986">
    <property type="entry name" value="PRK05471.1-5"/>
    <property type="match status" value="1"/>
</dbReference>
<reference evidence="20" key="1">
    <citation type="submission" date="2023-07" db="EMBL/GenBank/DDBJ databases">
        <title>A collection of bacterial strains from the Burkholderia cepacia Research Laboratory and Repository.</title>
        <authorList>
            <person name="Lipuma J."/>
            <person name="Spilker T."/>
            <person name="Caverly L."/>
        </authorList>
    </citation>
    <scope>NUCLEOTIDE SEQUENCE</scope>
    <source>
        <strain evidence="20">AU42020</strain>
    </source>
</reference>
<dbReference type="EC" id="3.6.1.26" evidence="6"/>
<proteinExistence type="inferred from homology"/>
<keyword evidence="16" id="KW-1208">Phospholipid metabolism</keyword>
<sequence>MGKKIKLTVFLAFILVLMFSIYYLFGRGNVNALWEIVDQQCVPNQQEHGLPAPCRKVDLAKKYVLFKDAKGPLHDLVMPTYRLTGIESPELQHEDAPSFFAYAWSERGSLAEELGRPIADSHISLAVNSKYGRSQDLLHIHTACLEPYIYRLLEAEQSSIGPEWQPLGAEIKGHLYFAKRLEGTDLVRENPFKVLNAHAASQGDDIAKFGLALVVLKDGGMALLANRFDLMGLNFGSAGEIQDYSCSIAADAITAG</sequence>
<evidence type="ECO:0000256" key="19">
    <source>
        <dbReference type="SAM" id="Phobius"/>
    </source>
</evidence>